<accession>A0ABR2AMY7</accession>
<dbReference type="Proteomes" id="UP001472677">
    <property type="component" value="Unassembled WGS sequence"/>
</dbReference>
<feature type="region of interest" description="Disordered" evidence="1">
    <location>
        <begin position="44"/>
        <end position="87"/>
    </location>
</feature>
<feature type="compositionally biased region" description="Polar residues" evidence="1">
    <location>
        <begin position="65"/>
        <end position="75"/>
    </location>
</feature>
<dbReference type="EMBL" id="JBBPBM010000466">
    <property type="protein sequence ID" value="KAK8495053.1"/>
    <property type="molecule type" value="Genomic_DNA"/>
</dbReference>
<comment type="caution">
    <text evidence="2">The sequence shown here is derived from an EMBL/GenBank/DDBJ whole genome shotgun (WGS) entry which is preliminary data.</text>
</comment>
<organism evidence="2 3">
    <name type="scientific">Hibiscus sabdariffa</name>
    <name type="common">roselle</name>
    <dbReference type="NCBI Taxonomy" id="183260"/>
    <lineage>
        <taxon>Eukaryota</taxon>
        <taxon>Viridiplantae</taxon>
        <taxon>Streptophyta</taxon>
        <taxon>Embryophyta</taxon>
        <taxon>Tracheophyta</taxon>
        <taxon>Spermatophyta</taxon>
        <taxon>Magnoliopsida</taxon>
        <taxon>eudicotyledons</taxon>
        <taxon>Gunneridae</taxon>
        <taxon>Pentapetalae</taxon>
        <taxon>rosids</taxon>
        <taxon>malvids</taxon>
        <taxon>Malvales</taxon>
        <taxon>Malvaceae</taxon>
        <taxon>Malvoideae</taxon>
        <taxon>Hibiscus</taxon>
    </lineage>
</organism>
<protein>
    <submittedName>
        <fullName evidence="2">Uncharacterized protein</fullName>
    </submittedName>
</protein>
<reference evidence="2 3" key="1">
    <citation type="journal article" date="2024" name="G3 (Bethesda)">
        <title>Genome assembly of Hibiscus sabdariffa L. provides insights into metabolisms of medicinal natural products.</title>
        <authorList>
            <person name="Kim T."/>
        </authorList>
    </citation>
    <scope>NUCLEOTIDE SEQUENCE [LARGE SCALE GENOMIC DNA]</scope>
    <source>
        <strain evidence="2">TK-2024</strain>
        <tissue evidence="2">Old leaves</tissue>
    </source>
</reference>
<name>A0ABR2AMY7_9ROSI</name>
<gene>
    <name evidence="2" type="ORF">V6N12_055202</name>
</gene>
<sequence length="106" mass="11546">MVLEEARFLIPANVPLASGSVDTVPELSLQGHLEEMPADVLHNSFNVASSSHQSPLDDNSHISDDNSGPQTSSVPVDNIEAQVPVDNPQVSVQPQRVVMFILQYYH</sequence>
<keyword evidence="3" id="KW-1185">Reference proteome</keyword>
<evidence type="ECO:0000313" key="3">
    <source>
        <dbReference type="Proteomes" id="UP001472677"/>
    </source>
</evidence>
<evidence type="ECO:0000256" key="1">
    <source>
        <dbReference type="SAM" id="MobiDB-lite"/>
    </source>
</evidence>
<proteinExistence type="predicted"/>
<feature type="compositionally biased region" description="Polar residues" evidence="1">
    <location>
        <begin position="44"/>
        <end position="57"/>
    </location>
</feature>
<evidence type="ECO:0000313" key="2">
    <source>
        <dbReference type="EMBL" id="KAK8495053.1"/>
    </source>
</evidence>